<dbReference type="Proteomes" id="UP000187406">
    <property type="component" value="Unassembled WGS sequence"/>
</dbReference>
<dbReference type="EMBL" id="BDDD01005029">
    <property type="protein sequence ID" value="GAV88679.1"/>
    <property type="molecule type" value="Genomic_DNA"/>
</dbReference>
<feature type="compositionally biased region" description="Basic and acidic residues" evidence="1">
    <location>
        <begin position="1"/>
        <end position="11"/>
    </location>
</feature>
<feature type="region of interest" description="Disordered" evidence="1">
    <location>
        <begin position="93"/>
        <end position="116"/>
    </location>
</feature>
<evidence type="ECO:0000256" key="1">
    <source>
        <dbReference type="SAM" id="MobiDB-lite"/>
    </source>
</evidence>
<feature type="region of interest" description="Disordered" evidence="1">
    <location>
        <begin position="1"/>
        <end position="24"/>
    </location>
</feature>
<organism evidence="2 3">
    <name type="scientific">Cephalotus follicularis</name>
    <name type="common">Albany pitcher plant</name>
    <dbReference type="NCBI Taxonomy" id="3775"/>
    <lineage>
        <taxon>Eukaryota</taxon>
        <taxon>Viridiplantae</taxon>
        <taxon>Streptophyta</taxon>
        <taxon>Embryophyta</taxon>
        <taxon>Tracheophyta</taxon>
        <taxon>Spermatophyta</taxon>
        <taxon>Magnoliopsida</taxon>
        <taxon>eudicotyledons</taxon>
        <taxon>Gunneridae</taxon>
        <taxon>Pentapetalae</taxon>
        <taxon>rosids</taxon>
        <taxon>fabids</taxon>
        <taxon>Oxalidales</taxon>
        <taxon>Cephalotaceae</taxon>
        <taxon>Cephalotus</taxon>
    </lineage>
</organism>
<gene>
    <name evidence="2" type="ORF">CFOL_v3_32101</name>
</gene>
<feature type="compositionally biased region" description="Polar residues" evidence="1">
    <location>
        <begin position="93"/>
        <end position="106"/>
    </location>
</feature>
<evidence type="ECO:0000313" key="3">
    <source>
        <dbReference type="Proteomes" id="UP000187406"/>
    </source>
</evidence>
<evidence type="ECO:0000313" key="2">
    <source>
        <dbReference type="EMBL" id="GAV88679.1"/>
    </source>
</evidence>
<dbReference type="AlphaFoldDB" id="A0A1Q3D895"/>
<dbReference type="InParanoid" id="A0A1Q3D895"/>
<sequence length="116" mass="13424">MSDAHCLDVKSKAARREKKLTDEKEKLEKKLARLRAKQEALVARAYEDVMVRYKALEEYMEEQSMNCVGAFEDDFRSFHEKLKEKYSTHEFETLTTHEASASDVGSDNNEDDDDAP</sequence>
<reference evidence="3" key="1">
    <citation type="submission" date="2016-04" db="EMBL/GenBank/DDBJ databases">
        <title>Cephalotus genome sequencing.</title>
        <authorList>
            <person name="Fukushima K."/>
            <person name="Hasebe M."/>
            <person name="Fang X."/>
        </authorList>
    </citation>
    <scope>NUCLEOTIDE SEQUENCE [LARGE SCALE GENOMIC DNA]</scope>
    <source>
        <strain evidence="3">cv. St1</strain>
    </source>
</reference>
<comment type="caution">
    <text evidence="2">The sequence shown here is derived from an EMBL/GenBank/DDBJ whole genome shotgun (WGS) entry which is preliminary data.</text>
</comment>
<keyword evidence="3" id="KW-1185">Reference proteome</keyword>
<accession>A0A1Q3D895</accession>
<name>A0A1Q3D895_CEPFO</name>
<proteinExistence type="predicted"/>
<protein>
    <submittedName>
        <fullName evidence="2">Uncharacterized protein</fullName>
    </submittedName>
</protein>